<gene>
    <name evidence="8" type="ORF">ACHAXA_002127</name>
</gene>
<keyword evidence="2" id="KW-0865">Zymogen</keyword>
<feature type="domain" description="Cathepsin propeptide inhibitor" evidence="7">
    <location>
        <begin position="39"/>
        <end position="96"/>
    </location>
</feature>
<keyword evidence="9" id="KW-1185">Reference proteome</keyword>
<comment type="similarity">
    <text evidence="1">Belongs to the peptidase C1 family.</text>
</comment>
<keyword evidence="3" id="KW-1015">Disulfide bond</keyword>
<dbReference type="EMBL" id="JALLPB020000203">
    <property type="protein sequence ID" value="KAL3815343.1"/>
    <property type="molecule type" value="Genomic_DNA"/>
</dbReference>
<dbReference type="InterPro" id="IPR013201">
    <property type="entry name" value="Prot_inhib_I29"/>
</dbReference>
<evidence type="ECO:0000256" key="2">
    <source>
        <dbReference type="ARBA" id="ARBA00023145"/>
    </source>
</evidence>
<evidence type="ECO:0000256" key="3">
    <source>
        <dbReference type="ARBA" id="ARBA00023157"/>
    </source>
</evidence>
<dbReference type="PROSITE" id="PS00139">
    <property type="entry name" value="THIOL_PROTEASE_CYS"/>
    <property type="match status" value="1"/>
</dbReference>
<dbReference type="PRINTS" id="PR00705">
    <property type="entry name" value="PAPAIN"/>
</dbReference>
<evidence type="ECO:0000256" key="5">
    <source>
        <dbReference type="SAM" id="SignalP"/>
    </source>
</evidence>
<dbReference type="InterPro" id="IPR025660">
    <property type="entry name" value="Pept_his_AS"/>
</dbReference>
<evidence type="ECO:0000313" key="8">
    <source>
        <dbReference type="EMBL" id="KAL3815343.1"/>
    </source>
</evidence>
<comment type="caution">
    <text evidence="8">The sequence shown here is derived from an EMBL/GenBank/DDBJ whole genome shotgun (WGS) entry which is preliminary data.</text>
</comment>
<dbReference type="AlphaFoldDB" id="A0ABD3RR40"/>
<evidence type="ECO:0000313" key="9">
    <source>
        <dbReference type="Proteomes" id="UP001530377"/>
    </source>
</evidence>
<evidence type="ECO:0000259" key="6">
    <source>
        <dbReference type="SMART" id="SM00645"/>
    </source>
</evidence>
<dbReference type="Proteomes" id="UP001530377">
    <property type="component" value="Unassembled WGS sequence"/>
</dbReference>
<dbReference type="InterPro" id="IPR000169">
    <property type="entry name" value="Pept_cys_AS"/>
</dbReference>
<evidence type="ECO:0000259" key="7">
    <source>
        <dbReference type="SMART" id="SM00848"/>
    </source>
</evidence>
<dbReference type="SMART" id="SM00848">
    <property type="entry name" value="Inhibitor_I29"/>
    <property type="match status" value="1"/>
</dbReference>
<evidence type="ECO:0000256" key="4">
    <source>
        <dbReference type="SAM" id="MobiDB-lite"/>
    </source>
</evidence>
<dbReference type="InterPro" id="IPR039417">
    <property type="entry name" value="Peptidase_C1A_papain-like"/>
</dbReference>
<feature type="domain" description="Peptidase C1A papain C-terminal" evidence="6">
    <location>
        <begin position="168"/>
        <end position="442"/>
    </location>
</feature>
<proteinExistence type="inferred from homology"/>
<accession>A0ABD3RR40</accession>
<protein>
    <submittedName>
        <fullName evidence="8">Uncharacterized protein</fullName>
    </submittedName>
</protein>
<dbReference type="Pfam" id="PF08246">
    <property type="entry name" value="Inhibitor_I29"/>
    <property type="match status" value="1"/>
</dbReference>
<dbReference type="Pfam" id="PF00112">
    <property type="entry name" value="Peptidase_C1"/>
    <property type="match status" value="3"/>
</dbReference>
<keyword evidence="5" id="KW-0732">Signal</keyword>
<evidence type="ECO:0000256" key="1">
    <source>
        <dbReference type="ARBA" id="ARBA00008455"/>
    </source>
</evidence>
<dbReference type="PROSITE" id="PS00639">
    <property type="entry name" value="THIOL_PROTEASE_HIS"/>
    <property type="match status" value="1"/>
</dbReference>
<sequence>MMMMSNASTLRALLMASAALLALSSVPETAATDKMMSSFEEWATKFERVYESVEERGKRLLIWLENHALIEYHNSRVDKSFVLGHNEYSDMTHDEFRRRMRLGEYSNGISLAKNGGGREFNFMPHQDDDDGGGESITSKGSLRGVVGGDDAVASVERRRRLDSTDEDVGRDWHAMGLIGPIRQQGQCGACWAFSAIGAIESAMAIKKYNNADVPPDGPVVSSSSRAGAGSDLGLVVPLSEQELIDCDMRFEKGCEGGLMTTTFEEEENSKVGICSEVDYPYMATEGTCSRDVCTPVSGSVVINQVDVIPRKTNALKEALRVQPVTAAMVADDPMFQFYSSGIYQMEGCGRVTKKMGDEDCGLLYDDQDVCLPDINHGVLVVGYGTDEAATTEVKGYFKVKNSWGRSWGEGGFFRIARYETDKTDPMDNWGECAILSLLSYPIME</sequence>
<feature type="region of interest" description="Disordered" evidence="4">
    <location>
        <begin position="120"/>
        <end position="145"/>
    </location>
</feature>
<dbReference type="InterPro" id="IPR038765">
    <property type="entry name" value="Papain-like_cys_pep_sf"/>
</dbReference>
<dbReference type="InterPro" id="IPR013128">
    <property type="entry name" value="Peptidase_C1A"/>
</dbReference>
<dbReference type="SUPFAM" id="SSF54001">
    <property type="entry name" value="Cysteine proteinases"/>
    <property type="match status" value="1"/>
</dbReference>
<feature type="signal peptide" evidence="5">
    <location>
        <begin position="1"/>
        <end position="31"/>
    </location>
</feature>
<feature type="chain" id="PRO_5044838200" evidence="5">
    <location>
        <begin position="32"/>
        <end position="444"/>
    </location>
</feature>
<dbReference type="CDD" id="cd02248">
    <property type="entry name" value="Peptidase_C1A"/>
    <property type="match status" value="1"/>
</dbReference>
<organism evidence="8 9">
    <name type="scientific">Cyclostephanos tholiformis</name>
    <dbReference type="NCBI Taxonomy" id="382380"/>
    <lineage>
        <taxon>Eukaryota</taxon>
        <taxon>Sar</taxon>
        <taxon>Stramenopiles</taxon>
        <taxon>Ochrophyta</taxon>
        <taxon>Bacillariophyta</taxon>
        <taxon>Coscinodiscophyceae</taxon>
        <taxon>Thalassiosirophycidae</taxon>
        <taxon>Stephanodiscales</taxon>
        <taxon>Stephanodiscaceae</taxon>
        <taxon>Cyclostephanos</taxon>
    </lineage>
</organism>
<dbReference type="Gene3D" id="3.90.70.10">
    <property type="entry name" value="Cysteine proteinases"/>
    <property type="match status" value="1"/>
</dbReference>
<dbReference type="InterPro" id="IPR000668">
    <property type="entry name" value="Peptidase_C1A_C"/>
</dbReference>
<dbReference type="PANTHER" id="PTHR12411">
    <property type="entry name" value="CYSTEINE PROTEASE FAMILY C1-RELATED"/>
    <property type="match status" value="1"/>
</dbReference>
<dbReference type="SMART" id="SM00645">
    <property type="entry name" value="Pept_C1"/>
    <property type="match status" value="1"/>
</dbReference>
<reference evidence="8 9" key="1">
    <citation type="submission" date="2024-10" db="EMBL/GenBank/DDBJ databases">
        <title>Updated reference genomes for cyclostephanoid diatoms.</title>
        <authorList>
            <person name="Roberts W.R."/>
            <person name="Alverson A.J."/>
        </authorList>
    </citation>
    <scope>NUCLEOTIDE SEQUENCE [LARGE SCALE GENOMIC DNA]</scope>
    <source>
        <strain evidence="8 9">AJA228-03</strain>
    </source>
</reference>
<name>A0ABD3RR40_9STRA</name>